<organism evidence="2 3">
    <name type="scientific">Prosthecobacter vanneervenii</name>
    <dbReference type="NCBI Taxonomy" id="48466"/>
    <lineage>
        <taxon>Bacteria</taxon>
        <taxon>Pseudomonadati</taxon>
        <taxon>Verrucomicrobiota</taxon>
        <taxon>Verrucomicrobiia</taxon>
        <taxon>Verrucomicrobiales</taxon>
        <taxon>Verrucomicrobiaceae</taxon>
        <taxon>Prosthecobacter</taxon>
    </lineage>
</organism>
<comment type="caution">
    <text evidence="2">The sequence shown here is derived from an EMBL/GenBank/DDBJ whole genome shotgun (WGS) entry which is preliminary data.</text>
</comment>
<dbReference type="AlphaFoldDB" id="A0A7W8DJD8"/>
<evidence type="ECO:0000259" key="1">
    <source>
        <dbReference type="Pfam" id="PF05899"/>
    </source>
</evidence>
<protein>
    <submittedName>
        <fullName evidence="2">Putative cupin superfamily protein</fullName>
    </submittedName>
</protein>
<dbReference type="InterPro" id="IPR014710">
    <property type="entry name" value="RmlC-like_jellyroll"/>
</dbReference>
<dbReference type="EMBL" id="JACHIG010000002">
    <property type="protein sequence ID" value="MBB5032043.1"/>
    <property type="molecule type" value="Genomic_DNA"/>
</dbReference>
<dbReference type="Pfam" id="PF05899">
    <property type="entry name" value="Cupin_3"/>
    <property type="match status" value="1"/>
</dbReference>
<dbReference type="RefSeq" id="WP_184338962.1">
    <property type="nucleotide sequence ID" value="NZ_JACHIG010000002.1"/>
</dbReference>
<dbReference type="SUPFAM" id="SSF51182">
    <property type="entry name" value="RmlC-like cupins"/>
    <property type="match status" value="1"/>
</dbReference>
<dbReference type="InterPro" id="IPR008579">
    <property type="entry name" value="UGlyAH_Cupin_dom"/>
</dbReference>
<evidence type="ECO:0000313" key="3">
    <source>
        <dbReference type="Proteomes" id="UP000590740"/>
    </source>
</evidence>
<name>A0A7W8DJD8_9BACT</name>
<evidence type="ECO:0000313" key="2">
    <source>
        <dbReference type="EMBL" id="MBB5032043.1"/>
    </source>
</evidence>
<proteinExistence type="predicted"/>
<feature type="domain" description="(S)-ureidoglycine aminohydrolase cupin" evidence="1">
    <location>
        <begin position="67"/>
        <end position="138"/>
    </location>
</feature>
<keyword evidence="3" id="KW-1185">Reference proteome</keyword>
<dbReference type="Proteomes" id="UP000590740">
    <property type="component" value="Unassembled WGS sequence"/>
</dbReference>
<dbReference type="CDD" id="cd02227">
    <property type="entry name" value="cupin_TM1112-like"/>
    <property type="match status" value="1"/>
</dbReference>
<dbReference type="Gene3D" id="2.60.120.10">
    <property type="entry name" value="Jelly Rolls"/>
    <property type="match status" value="1"/>
</dbReference>
<dbReference type="InterPro" id="IPR011051">
    <property type="entry name" value="RmlC_Cupin_sf"/>
</dbReference>
<gene>
    <name evidence="2" type="ORF">HNQ65_001611</name>
</gene>
<accession>A0A7W8DJD8</accession>
<reference evidence="2 3" key="1">
    <citation type="submission" date="2020-08" db="EMBL/GenBank/DDBJ databases">
        <title>Genomic Encyclopedia of Type Strains, Phase IV (KMG-IV): sequencing the most valuable type-strain genomes for metagenomic binning, comparative biology and taxonomic classification.</title>
        <authorList>
            <person name="Goeker M."/>
        </authorList>
    </citation>
    <scope>NUCLEOTIDE SEQUENCE [LARGE SCALE GENOMIC DNA]</scope>
    <source>
        <strain evidence="2 3">DSM 12252</strain>
    </source>
</reference>
<sequence>MEKTIHSPFGFSDGSSLLSAAHRISSNSPVIQTGSVQQQDLHPAPINPEWILEGNPIARASTLAIAADQTLSCAVWECHAGRFKWIYGLDEIVQILEGEVVIEEQNEGRKVHTLRAGDTAFFPDGLTTHWTVTKYVKKFAIHRNIRRSIAWRARRKLRHLFGLIPKVGMGCYGALTQMETAAAALGMA</sequence>
<dbReference type="PANTHER" id="PTHR40943">
    <property type="entry name" value="CYTOPLASMIC PROTEIN-RELATED"/>
    <property type="match status" value="1"/>
</dbReference>
<dbReference type="PANTHER" id="PTHR40943:SF1">
    <property type="entry name" value="CYTOPLASMIC PROTEIN"/>
    <property type="match status" value="1"/>
</dbReference>